<organism evidence="1">
    <name type="scientific">Fructobacillus tropaeoli</name>
    <dbReference type="NCBI Taxonomy" id="709323"/>
    <lineage>
        <taxon>Bacteria</taxon>
        <taxon>Bacillati</taxon>
        <taxon>Bacillota</taxon>
        <taxon>Bacilli</taxon>
        <taxon>Lactobacillales</taxon>
        <taxon>Lactobacillaceae</taxon>
        <taxon>Fructobacillus</taxon>
    </lineage>
</organism>
<evidence type="ECO:0000313" key="1">
    <source>
        <dbReference type="EMBL" id="GAP04864.1"/>
    </source>
</evidence>
<dbReference type="Proteomes" id="UP000064514">
    <property type="component" value="Unassembled WGS sequence"/>
</dbReference>
<protein>
    <submittedName>
        <fullName evidence="1">Chitin synthase regulatory factor 3</fullName>
    </submittedName>
</protein>
<name>A0A3F3H2W8_9LACO</name>
<sequence>MLQAIVDSIPSSNNLTSYYGIVANPNNGSFNVGSKGSLKIGITNSDSNAGVPYYGPININSVGGTHVIMIKPTAAKSFQTTAGTNDTATGGAITAYTVPLHKVMELSSICITLTCHQGLRPIPELI</sequence>
<dbReference type="EMBL" id="DF968087">
    <property type="protein sequence ID" value="GAP04864.1"/>
    <property type="molecule type" value="Genomic_DNA"/>
</dbReference>
<proteinExistence type="predicted"/>
<accession>A0A3F3H2W8</accession>
<reference evidence="1" key="1">
    <citation type="journal article" date="2015" name="BMC Genomics">
        <title>Comparative genomics of Fructobacillus spp. and Leuconostoc spp. reveals niche-specific evolution of Fructobacillus spp.</title>
        <authorList>
            <person name="Endo A."/>
            <person name="Tanizawa Y."/>
            <person name="Tanaka N."/>
            <person name="Maeno S."/>
            <person name="Kumar H."/>
            <person name="Shiwa Y."/>
            <person name="Okada S."/>
            <person name="Yoshikawa H."/>
            <person name="Dicks L."/>
            <person name="Nakagawa J."/>
            <person name="Arita M."/>
        </authorList>
    </citation>
    <scope>NUCLEOTIDE SEQUENCE [LARGE SCALE GENOMIC DNA]</scope>
    <source>
        <strain evidence="1">F214-1</strain>
    </source>
</reference>
<gene>
    <name evidence="1" type="primary">CHR3</name>
    <name evidence="1" type="ORF">FTRO_0100280</name>
</gene>
<dbReference type="AlphaFoldDB" id="A0A3F3H2W8"/>